<dbReference type="SUPFAM" id="SSF69287">
    <property type="entry name" value="Urease metallochaperone UreE, N-terminal domain"/>
    <property type="match status" value="1"/>
</dbReference>
<evidence type="ECO:0000256" key="3">
    <source>
        <dbReference type="ARBA" id="ARBA00022596"/>
    </source>
</evidence>
<evidence type="ECO:0000256" key="5">
    <source>
        <dbReference type="HAMAP-Rule" id="MF_00822"/>
    </source>
</evidence>
<comment type="similarity">
    <text evidence="5">Belongs to the UreE family.</text>
</comment>
<comment type="subcellular location">
    <subcellularLocation>
        <location evidence="1 5">Cytoplasm</location>
    </subcellularLocation>
</comment>
<dbReference type="EMBL" id="FQWZ01000006">
    <property type="protein sequence ID" value="SHH12963.1"/>
    <property type="molecule type" value="Genomic_DNA"/>
</dbReference>
<dbReference type="Pfam" id="PF02814">
    <property type="entry name" value="UreE_N"/>
    <property type="match status" value="1"/>
</dbReference>
<dbReference type="GO" id="GO:0016151">
    <property type="term" value="F:nickel cation binding"/>
    <property type="evidence" value="ECO:0007669"/>
    <property type="project" value="UniProtKB-UniRule"/>
</dbReference>
<sequence length="166" mass="18310">MAMLCAHEILPAGRWAAETAADHISLDFNERHRRRFRYVALGGTEFLLDLPRATVLQHGDGLQLTDGRIVRVDAADEALTEIRARNTSELVRLAWHIGNRHLPAQLSDDCIFIREDHVITDMLIGLGAQVRPLRAPFTPESGAYAGSAAHDHGAPAHGFVFVDHGH</sequence>
<dbReference type="GO" id="GO:0019627">
    <property type="term" value="P:urea metabolic process"/>
    <property type="evidence" value="ECO:0007669"/>
    <property type="project" value="InterPro"/>
</dbReference>
<dbReference type="PIRSF" id="PIRSF036402">
    <property type="entry name" value="Ureas_acces_UreE"/>
    <property type="match status" value="1"/>
</dbReference>
<dbReference type="GO" id="GO:0065003">
    <property type="term" value="P:protein-containing complex assembly"/>
    <property type="evidence" value="ECO:0007669"/>
    <property type="project" value="InterPro"/>
</dbReference>
<evidence type="ECO:0000313" key="7">
    <source>
        <dbReference type="EMBL" id="SHH12963.1"/>
    </source>
</evidence>
<protein>
    <recommendedName>
        <fullName evidence="5">Urease accessory protein UreE</fullName>
    </recommendedName>
</protein>
<dbReference type="InterPro" id="IPR007864">
    <property type="entry name" value="UreE_C_dom"/>
</dbReference>
<dbReference type="GO" id="GO:0005737">
    <property type="term" value="C:cytoplasm"/>
    <property type="evidence" value="ECO:0007669"/>
    <property type="project" value="UniProtKB-SubCell"/>
</dbReference>
<proteinExistence type="inferred from homology"/>
<dbReference type="NCBIfam" id="NF009751">
    <property type="entry name" value="PRK13261.1-1"/>
    <property type="match status" value="1"/>
</dbReference>
<dbReference type="HAMAP" id="MF_00822">
    <property type="entry name" value="UreE"/>
    <property type="match status" value="1"/>
</dbReference>
<dbReference type="Gene3D" id="2.60.260.20">
    <property type="entry name" value="Urease metallochaperone UreE, N-terminal domain"/>
    <property type="match status" value="1"/>
</dbReference>
<keyword evidence="4 5" id="KW-0143">Chaperone</keyword>
<dbReference type="GO" id="GO:0006457">
    <property type="term" value="P:protein folding"/>
    <property type="evidence" value="ECO:0007669"/>
    <property type="project" value="InterPro"/>
</dbReference>
<dbReference type="Proteomes" id="UP000199758">
    <property type="component" value="Unassembled WGS sequence"/>
</dbReference>
<organism evidence="7 8">
    <name type="scientific">Hydrocarboniphaga daqingensis</name>
    <dbReference type="NCBI Taxonomy" id="490188"/>
    <lineage>
        <taxon>Bacteria</taxon>
        <taxon>Pseudomonadati</taxon>
        <taxon>Pseudomonadota</taxon>
        <taxon>Gammaproteobacteria</taxon>
        <taxon>Nevskiales</taxon>
        <taxon>Nevskiaceae</taxon>
        <taxon>Hydrocarboniphaga</taxon>
    </lineage>
</organism>
<dbReference type="GO" id="GO:0051082">
    <property type="term" value="F:unfolded protein binding"/>
    <property type="evidence" value="ECO:0007669"/>
    <property type="project" value="UniProtKB-UniRule"/>
</dbReference>
<dbReference type="STRING" id="490188.SAMN04488068_2592"/>
<dbReference type="Gene3D" id="3.30.70.790">
    <property type="entry name" value="UreE, C-terminal domain"/>
    <property type="match status" value="1"/>
</dbReference>
<dbReference type="SUPFAM" id="SSF69737">
    <property type="entry name" value="Urease metallochaperone UreE, C-terminal domain"/>
    <property type="match status" value="1"/>
</dbReference>
<dbReference type="CDD" id="cd00571">
    <property type="entry name" value="UreE"/>
    <property type="match status" value="1"/>
</dbReference>
<evidence type="ECO:0000259" key="6">
    <source>
        <dbReference type="SMART" id="SM00988"/>
    </source>
</evidence>
<dbReference type="AlphaFoldDB" id="A0A1M5QHG5"/>
<keyword evidence="2 5" id="KW-0963">Cytoplasm</keyword>
<dbReference type="SMART" id="SM00988">
    <property type="entry name" value="UreE_N"/>
    <property type="match status" value="1"/>
</dbReference>
<evidence type="ECO:0000256" key="4">
    <source>
        <dbReference type="ARBA" id="ARBA00023186"/>
    </source>
</evidence>
<dbReference type="InterPro" id="IPR036118">
    <property type="entry name" value="UreE_N_sf"/>
</dbReference>
<name>A0A1M5QHG5_9GAMM</name>
<gene>
    <name evidence="5" type="primary">ureE</name>
    <name evidence="7" type="ORF">SAMN04488068_2592</name>
</gene>
<evidence type="ECO:0000256" key="1">
    <source>
        <dbReference type="ARBA" id="ARBA00004496"/>
    </source>
</evidence>
<dbReference type="InterPro" id="IPR004029">
    <property type="entry name" value="UreE_N"/>
</dbReference>
<evidence type="ECO:0000313" key="8">
    <source>
        <dbReference type="Proteomes" id="UP000199758"/>
    </source>
</evidence>
<reference evidence="7 8" key="1">
    <citation type="submission" date="2016-11" db="EMBL/GenBank/DDBJ databases">
        <authorList>
            <person name="Jaros S."/>
            <person name="Januszkiewicz K."/>
            <person name="Wedrychowicz H."/>
        </authorList>
    </citation>
    <scope>NUCLEOTIDE SEQUENCE [LARGE SCALE GENOMIC DNA]</scope>
    <source>
        <strain evidence="7 8">CGMCC 1.7049</strain>
    </source>
</reference>
<keyword evidence="3 5" id="KW-0533">Nickel</keyword>
<accession>A0A1M5QHG5</accession>
<dbReference type="Pfam" id="PF05194">
    <property type="entry name" value="UreE_C"/>
    <property type="match status" value="1"/>
</dbReference>
<keyword evidence="8" id="KW-1185">Reference proteome</keyword>
<feature type="domain" description="UreE urease accessory N-terminal" evidence="6">
    <location>
        <begin position="3"/>
        <end position="70"/>
    </location>
</feature>
<comment type="function">
    <text evidence="5">Involved in urease metallocenter assembly. Binds nickel. Probably functions as a nickel donor during metallocenter assembly.</text>
</comment>
<dbReference type="InterPro" id="IPR012406">
    <property type="entry name" value="UreE"/>
</dbReference>
<evidence type="ECO:0000256" key="2">
    <source>
        <dbReference type="ARBA" id="ARBA00022490"/>
    </source>
</evidence>